<dbReference type="PANTHER" id="PTHR12526:SF629">
    <property type="entry name" value="TEICHURONIC ACID BIOSYNTHESIS GLYCOSYLTRANSFERASE TUAH-RELATED"/>
    <property type="match status" value="1"/>
</dbReference>
<evidence type="ECO:0008006" key="7">
    <source>
        <dbReference type="Google" id="ProtNLM"/>
    </source>
</evidence>
<dbReference type="InterPro" id="IPR028098">
    <property type="entry name" value="Glyco_trans_4-like_N"/>
</dbReference>
<proteinExistence type="predicted"/>
<evidence type="ECO:0000259" key="4">
    <source>
        <dbReference type="Pfam" id="PF13439"/>
    </source>
</evidence>
<evidence type="ECO:0000256" key="1">
    <source>
        <dbReference type="ARBA" id="ARBA00022676"/>
    </source>
</evidence>
<evidence type="ECO:0000259" key="3">
    <source>
        <dbReference type="Pfam" id="PF00534"/>
    </source>
</evidence>
<dbReference type="EMBL" id="MIYZ01000014">
    <property type="protein sequence ID" value="OIR22410.1"/>
    <property type="molecule type" value="Genomic_DNA"/>
</dbReference>
<keyword evidence="1" id="KW-0328">Glycosyltransferase</keyword>
<feature type="domain" description="Glycosyltransferase subfamily 4-like N-terminal" evidence="4">
    <location>
        <begin position="19"/>
        <end position="169"/>
    </location>
</feature>
<keyword evidence="2" id="KW-0808">Transferase</keyword>
<dbReference type="Proteomes" id="UP000183615">
    <property type="component" value="Unassembled WGS sequence"/>
</dbReference>
<organism evidence="5 6">
    <name type="scientific">Marine Group III euryarchaeote CG-Epi2</name>
    <dbReference type="NCBI Taxonomy" id="1888996"/>
    <lineage>
        <taxon>Archaea</taxon>
        <taxon>Methanobacteriati</taxon>
        <taxon>Thermoplasmatota</taxon>
        <taxon>Thermoplasmata</taxon>
        <taxon>Candidatus Thermoprofundales</taxon>
    </lineage>
</organism>
<dbReference type="Gene3D" id="3.40.50.2000">
    <property type="entry name" value="Glycogen Phosphorylase B"/>
    <property type="match status" value="2"/>
</dbReference>
<dbReference type="InterPro" id="IPR001296">
    <property type="entry name" value="Glyco_trans_1"/>
</dbReference>
<sequence length="383" mass="43673">MTRIAMILGHDLLVPNEDTRVYREATSLVNFGFEVTVFCWARRMDKYETKWEEERNGIKVVRIFEDLEGGFLSKVRSFKRAMKQLEVKIEEYKPDIIHAHDLEVLDVAVNVKRITNAKVIFDSHEDWPNMEIVQNWFIGKYYERKQKKLIGTVDAVLTVSDELAIRLGGGTVLYNSEPLEVVQQPVENHRFGLDGIVAGYIGALRKPILEEIIDSASKVNALSLLIVGGPPKGRGGYNEMIEDLERLAEEKGANAKFTGPLPYSMMNECYAACDILIVGHYVHRKLRDYALPKKLLDAMGYKVPAIVGPYDARKKIVERYNCGLVSEEWTDTLTTLSNDKELRKKMGENGFKAFKMNYAWELQEKKLLKVYKNLLEDKAGGGK</sequence>
<dbReference type="PANTHER" id="PTHR12526">
    <property type="entry name" value="GLYCOSYLTRANSFERASE"/>
    <property type="match status" value="1"/>
</dbReference>
<dbReference type="AlphaFoldDB" id="A0A1J5TN82"/>
<evidence type="ECO:0000313" key="6">
    <source>
        <dbReference type="Proteomes" id="UP000183615"/>
    </source>
</evidence>
<dbReference type="SUPFAM" id="SSF53756">
    <property type="entry name" value="UDP-Glycosyltransferase/glycogen phosphorylase"/>
    <property type="match status" value="1"/>
</dbReference>
<dbReference type="Pfam" id="PF13439">
    <property type="entry name" value="Glyco_transf_4"/>
    <property type="match status" value="1"/>
</dbReference>
<gene>
    <name evidence="5" type="ORF">BET99_04285</name>
</gene>
<dbReference type="GO" id="GO:0016757">
    <property type="term" value="F:glycosyltransferase activity"/>
    <property type="evidence" value="ECO:0007669"/>
    <property type="project" value="UniProtKB-KW"/>
</dbReference>
<dbReference type="CDD" id="cd03794">
    <property type="entry name" value="GT4_WbuB-like"/>
    <property type="match status" value="1"/>
</dbReference>
<comment type="caution">
    <text evidence="5">The sequence shown here is derived from an EMBL/GenBank/DDBJ whole genome shotgun (WGS) entry which is preliminary data.</text>
</comment>
<evidence type="ECO:0000256" key="2">
    <source>
        <dbReference type="ARBA" id="ARBA00022679"/>
    </source>
</evidence>
<protein>
    <recommendedName>
        <fullName evidence="7">Glycosyltransferase subfamily 4-like N-terminal domain-containing protein</fullName>
    </recommendedName>
</protein>
<evidence type="ECO:0000313" key="5">
    <source>
        <dbReference type="EMBL" id="OIR22410.1"/>
    </source>
</evidence>
<accession>A0A1J5TN82</accession>
<dbReference type="Pfam" id="PF00534">
    <property type="entry name" value="Glycos_transf_1"/>
    <property type="match status" value="1"/>
</dbReference>
<reference evidence="5 6" key="1">
    <citation type="submission" date="2016-08" db="EMBL/GenBank/DDBJ databases">
        <title>New Insights into Marine Group III Euryarchaeota, from dark to light.</title>
        <authorList>
            <person name="Haro-Moreno J.M."/>
            <person name="Rodriguez-Valera F."/>
            <person name="Lopez-Garcia P."/>
            <person name="Moreira D."/>
            <person name="Martin-Cuadrado A.B."/>
        </authorList>
    </citation>
    <scope>NUCLEOTIDE SEQUENCE [LARGE SCALE GENOMIC DNA]</scope>
    <source>
        <strain evidence="5">CG-Epi2</strain>
    </source>
</reference>
<name>A0A1J5TN82_9ARCH</name>
<feature type="domain" description="Glycosyl transferase family 1" evidence="3">
    <location>
        <begin position="209"/>
        <end position="352"/>
    </location>
</feature>